<evidence type="ECO:0000313" key="10">
    <source>
        <dbReference type="EMBL" id="NWK54050.1"/>
    </source>
</evidence>
<gene>
    <name evidence="10" type="ORF">HW115_00380</name>
</gene>
<dbReference type="PANTHER" id="PTHR30221">
    <property type="entry name" value="SMALL-CONDUCTANCE MECHANOSENSITIVE CHANNEL"/>
    <property type="match status" value="1"/>
</dbReference>
<dbReference type="EMBL" id="JACBAZ010000001">
    <property type="protein sequence ID" value="NWK54050.1"/>
    <property type="molecule type" value="Genomic_DNA"/>
</dbReference>
<evidence type="ECO:0000256" key="7">
    <source>
        <dbReference type="SAM" id="Phobius"/>
    </source>
</evidence>
<evidence type="ECO:0000259" key="8">
    <source>
        <dbReference type="Pfam" id="PF00924"/>
    </source>
</evidence>
<name>A0A851GHH2_9BACT</name>
<comment type="subcellular location">
    <subcellularLocation>
        <location evidence="1">Cell membrane</location>
        <topology evidence="1">Multi-pass membrane protein</topology>
    </subcellularLocation>
</comment>
<evidence type="ECO:0000256" key="3">
    <source>
        <dbReference type="ARBA" id="ARBA00022475"/>
    </source>
</evidence>
<dbReference type="InterPro" id="IPR011014">
    <property type="entry name" value="MscS_channel_TM-2"/>
</dbReference>
<evidence type="ECO:0000256" key="1">
    <source>
        <dbReference type="ARBA" id="ARBA00004651"/>
    </source>
</evidence>
<dbReference type="GO" id="GO:0008381">
    <property type="term" value="F:mechanosensitive monoatomic ion channel activity"/>
    <property type="evidence" value="ECO:0007669"/>
    <property type="project" value="InterPro"/>
</dbReference>
<dbReference type="InterPro" id="IPR045275">
    <property type="entry name" value="MscS_archaea/bacteria_type"/>
</dbReference>
<dbReference type="Pfam" id="PF21082">
    <property type="entry name" value="MS_channel_3rd"/>
    <property type="match status" value="1"/>
</dbReference>
<evidence type="ECO:0000313" key="11">
    <source>
        <dbReference type="Proteomes" id="UP000557872"/>
    </source>
</evidence>
<feature type="transmembrane region" description="Helical" evidence="7">
    <location>
        <begin position="60"/>
        <end position="83"/>
    </location>
</feature>
<keyword evidence="11" id="KW-1185">Reference proteome</keyword>
<evidence type="ECO:0000259" key="9">
    <source>
        <dbReference type="Pfam" id="PF21082"/>
    </source>
</evidence>
<dbReference type="Pfam" id="PF05552">
    <property type="entry name" value="MS_channel_1st_1"/>
    <property type="match status" value="1"/>
</dbReference>
<dbReference type="GO" id="GO:0005886">
    <property type="term" value="C:plasma membrane"/>
    <property type="evidence" value="ECO:0007669"/>
    <property type="project" value="UniProtKB-SubCell"/>
</dbReference>
<feature type="domain" description="Mechanosensitive ion channel MscS C-terminal" evidence="9">
    <location>
        <begin position="180"/>
        <end position="260"/>
    </location>
</feature>
<keyword evidence="4 7" id="KW-0812">Transmembrane</keyword>
<proteinExistence type="inferred from homology"/>
<dbReference type="InterPro" id="IPR023408">
    <property type="entry name" value="MscS_beta-dom_sf"/>
</dbReference>
<feature type="transmembrane region" description="Helical" evidence="7">
    <location>
        <begin position="20"/>
        <end position="40"/>
    </location>
</feature>
<dbReference type="PANTHER" id="PTHR30221:SF1">
    <property type="entry name" value="SMALL-CONDUCTANCE MECHANOSENSITIVE CHANNEL"/>
    <property type="match status" value="1"/>
</dbReference>
<accession>A0A851GHH2</accession>
<evidence type="ECO:0000256" key="2">
    <source>
        <dbReference type="ARBA" id="ARBA00008017"/>
    </source>
</evidence>
<protein>
    <submittedName>
        <fullName evidence="10">Mechanosensitive ion channel</fullName>
    </submittedName>
</protein>
<dbReference type="InterPro" id="IPR006685">
    <property type="entry name" value="MscS_channel_2nd"/>
</dbReference>
<dbReference type="InterPro" id="IPR011066">
    <property type="entry name" value="MscS_channel_C_sf"/>
</dbReference>
<dbReference type="Gene3D" id="3.30.70.100">
    <property type="match status" value="1"/>
</dbReference>
<dbReference type="PROSITE" id="PS01246">
    <property type="entry name" value="UPF0003"/>
    <property type="match status" value="1"/>
</dbReference>
<evidence type="ECO:0000256" key="4">
    <source>
        <dbReference type="ARBA" id="ARBA00022692"/>
    </source>
</evidence>
<dbReference type="Gene3D" id="2.30.30.60">
    <property type="match status" value="1"/>
</dbReference>
<reference evidence="10 11" key="1">
    <citation type="submission" date="2020-07" db="EMBL/GenBank/DDBJ databases">
        <title>Roseicoccus Jingziensis gen. nov., sp. nov., isolated from coastal seawater.</title>
        <authorList>
            <person name="Feng X."/>
        </authorList>
    </citation>
    <scope>NUCLEOTIDE SEQUENCE [LARGE SCALE GENOMIC DNA]</scope>
    <source>
        <strain evidence="10 11">N1E253</strain>
    </source>
</reference>
<dbReference type="InterPro" id="IPR006686">
    <property type="entry name" value="MscS_channel_CS"/>
</dbReference>
<dbReference type="SUPFAM" id="SSF82861">
    <property type="entry name" value="Mechanosensitive channel protein MscS (YggB), transmembrane region"/>
    <property type="match status" value="1"/>
</dbReference>
<feature type="domain" description="Mechanosensitive ion channel MscS" evidence="8">
    <location>
        <begin position="106"/>
        <end position="171"/>
    </location>
</feature>
<dbReference type="SUPFAM" id="SSF82689">
    <property type="entry name" value="Mechanosensitive channel protein MscS (YggB), C-terminal domain"/>
    <property type="match status" value="1"/>
</dbReference>
<comment type="similarity">
    <text evidence="2">Belongs to the MscS (TC 1.A.23) family.</text>
</comment>
<keyword evidence="6 7" id="KW-0472">Membrane</keyword>
<dbReference type="Proteomes" id="UP000557872">
    <property type="component" value="Unassembled WGS sequence"/>
</dbReference>
<evidence type="ECO:0000256" key="6">
    <source>
        <dbReference type="ARBA" id="ARBA00023136"/>
    </source>
</evidence>
<organism evidence="10 11">
    <name type="scientific">Oceaniferula marina</name>
    <dbReference type="NCBI Taxonomy" id="2748318"/>
    <lineage>
        <taxon>Bacteria</taxon>
        <taxon>Pseudomonadati</taxon>
        <taxon>Verrucomicrobiota</taxon>
        <taxon>Verrucomicrobiia</taxon>
        <taxon>Verrucomicrobiales</taxon>
        <taxon>Verrucomicrobiaceae</taxon>
        <taxon>Oceaniferula</taxon>
    </lineage>
</organism>
<sequence length="276" mass="29838">MEINFNALLNQGIAAVTEHGTNLLIALAVFVIGWKVIKMLCKGMAHWFEKADYDEALETFLLSLTGMGLKALLFVTAAGIAGIPTTSLVAIIGAAGLAIGMALSGTLQNFAGGVLLLVLKPFKIGDFIETQGHSGTVRQIQIFNTIINTGDNKRIILPNGPVATGALINYSAESKRRVDMLFGIGYDDDIDQAKDIIMNLIKADERIDTDPAPFIAVKELADSSVNLVVRVWADASNYWGIHFDLTENVKKAFDQKGISIPFPQSDVHIHKVDATQ</sequence>
<dbReference type="InterPro" id="IPR008910">
    <property type="entry name" value="MSC_TM_helix"/>
</dbReference>
<dbReference type="Pfam" id="PF00924">
    <property type="entry name" value="MS_channel_2nd"/>
    <property type="match status" value="1"/>
</dbReference>
<dbReference type="AlphaFoldDB" id="A0A851GHH2"/>
<dbReference type="InterPro" id="IPR049278">
    <property type="entry name" value="MS_channel_C"/>
</dbReference>
<evidence type="ECO:0000256" key="5">
    <source>
        <dbReference type="ARBA" id="ARBA00022989"/>
    </source>
</evidence>
<comment type="caution">
    <text evidence="10">The sequence shown here is derived from an EMBL/GenBank/DDBJ whole genome shotgun (WGS) entry which is preliminary data.</text>
</comment>
<dbReference type="Gene3D" id="1.10.287.1260">
    <property type="match status" value="1"/>
</dbReference>
<keyword evidence="5 7" id="KW-1133">Transmembrane helix</keyword>
<feature type="transmembrane region" description="Helical" evidence="7">
    <location>
        <begin position="89"/>
        <end position="119"/>
    </location>
</feature>
<dbReference type="RefSeq" id="WP_178930598.1">
    <property type="nucleotide sequence ID" value="NZ_JACBAZ010000001.1"/>
</dbReference>
<dbReference type="SUPFAM" id="SSF50182">
    <property type="entry name" value="Sm-like ribonucleoproteins"/>
    <property type="match status" value="1"/>
</dbReference>
<keyword evidence="3" id="KW-1003">Cell membrane</keyword>
<dbReference type="InterPro" id="IPR010920">
    <property type="entry name" value="LSM_dom_sf"/>
</dbReference>